<dbReference type="GO" id="GO:1904680">
    <property type="term" value="F:peptide transmembrane transporter activity"/>
    <property type="evidence" value="ECO:0007669"/>
    <property type="project" value="TreeGrafter"/>
</dbReference>
<dbReference type="CDD" id="cd08503">
    <property type="entry name" value="PBP2_NikA_DppA_OppA_like_17"/>
    <property type="match status" value="1"/>
</dbReference>
<dbReference type="InterPro" id="IPR006311">
    <property type="entry name" value="TAT_signal"/>
</dbReference>
<comment type="similarity">
    <text evidence="2">Belongs to the bacterial solute-binding protein 5 family.</text>
</comment>
<dbReference type="InterPro" id="IPR039424">
    <property type="entry name" value="SBP_5"/>
</dbReference>
<dbReference type="PANTHER" id="PTHR30290:SF10">
    <property type="entry name" value="PERIPLASMIC OLIGOPEPTIDE-BINDING PROTEIN-RELATED"/>
    <property type="match status" value="1"/>
</dbReference>
<evidence type="ECO:0000259" key="6">
    <source>
        <dbReference type="Pfam" id="PF00496"/>
    </source>
</evidence>
<dbReference type="SUPFAM" id="SSF53850">
    <property type="entry name" value="Periplasmic binding protein-like II"/>
    <property type="match status" value="1"/>
</dbReference>
<dbReference type="Gene3D" id="3.90.76.10">
    <property type="entry name" value="Dipeptide-binding Protein, Domain 1"/>
    <property type="match status" value="1"/>
</dbReference>
<protein>
    <submittedName>
        <fullName evidence="7">ABC transporter substrate-binding protein</fullName>
    </submittedName>
</protein>
<comment type="subcellular location">
    <subcellularLocation>
        <location evidence="1">Periplasm</location>
    </subcellularLocation>
</comment>
<dbReference type="GO" id="GO:0030288">
    <property type="term" value="C:outer membrane-bounded periplasmic space"/>
    <property type="evidence" value="ECO:0007669"/>
    <property type="project" value="UniProtKB-ARBA"/>
</dbReference>
<dbReference type="InterPro" id="IPR000914">
    <property type="entry name" value="SBP_5_dom"/>
</dbReference>
<evidence type="ECO:0000256" key="2">
    <source>
        <dbReference type="ARBA" id="ARBA00005695"/>
    </source>
</evidence>
<keyword evidence="4" id="KW-0732">Signal</keyword>
<dbReference type="EMBL" id="QGDB01000002">
    <property type="protein sequence ID" value="PWL18374.1"/>
    <property type="molecule type" value="Genomic_DNA"/>
</dbReference>
<dbReference type="Proteomes" id="UP000245865">
    <property type="component" value="Unassembled WGS sequence"/>
</dbReference>
<dbReference type="GO" id="GO:0043190">
    <property type="term" value="C:ATP-binding cassette (ABC) transporter complex"/>
    <property type="evidence" value="ECO:0007669"/>
    <property type="project" value="InterPro"/>
</dbReference>
<evidence type="ECO:0000256" key="5">
    <source>
        <dbReference type="ARBA" id="ARBA00022764"/>
    </source>
</evidence>
<dbReference type="Pfam" id="PF00496">
    <property type="entry name" value="SBP_bac_5"/>
    <property type="match status" value="1"/>
</dbReference>
<evidence type="ECO:0000313" key="8">
    <source>
        <dbReference type="Proteomes" id="UP000245865"/>
    </source>
</evidence>
<dbReference type="Gene3D" id="3.10.105.10">
    <property type="entry name" value="Dipeptide-binding Protein, Domain 3"/>
    <property type="match status" value="1"/>
</dbReference>
<keyword evidence="5" id="KW-0574">Periplasm</keyword>
<feature type="domain" description="Solute-binding protein family 5" evidence="6">
    <location>
        <begin position="100"/>
        <end position="443"/>
    </location>
</feature>
<dbReference type="PROSITE" id="PS51318">
    <property type="entry name" value="TAT"/>
    <property type="match status" value="1"/>
</dbReference>
<sequence>MSHQKTPIVSLQPSRRQFLGMTAGAAVAAGFGMSASGLLLPTRARAQDAKPGKGGHLVIAMHSASSSDHLDPASYTMAYMYTVGFQLFNTLLELGPDGKLTGALVESWEPANADASKWVFRLRKGVTFHNGKELTARDVVYSLNHHRGDDTKSGGKGVLLAVTDIVASDTHEITVTLDAGNVDFPAAFVDYHLGIGPEGEDFDKGIGTGAFILEDFQPGVRALTRRNPNYWHPDRANVDSVETIAMEDTTARMAALMSGQAHVINAVEARMVSHLSARPDIQILRTPENSMYCFPMRTDSELLKNNDLRLALKYAIDREELQKSLLVGTGAVGNDHPIPSWNPLHSSDIPQRAYDPEKAAFHLKKSGFSGSIPLSVSDNGFTGSADAAQLYQASAAKAGITIDVERVPSDGYWEEVWLKKPFVASNWSVRPTADAMLSMLLQTGAPWNETGWSNETFDNLLAASRIELDEAKRKQIYHDMQVLIVEDGGELIPVFTDNLAAANDKVKGYVSVPGGGDMSGYRLAEKIWLEE</sequence>
<evidence type="ECO:0000256" key="3">
    <source>
        <dbReference type="ARBA" id="ARBA00022448"/>
    </source>
</evidence>
<evidence type="ECO:0000256" key="1">
    <source>
        <dbReference type="ARBA" id="ARBA00004418"/>
    </source>
</evidence>
<dbReference type="InterPro" id="IPR019546">
    <property type="entry name" value="TAT_signal_bac_arc"/>
</dbReference>
<dbReference type="PIRSF" id="PIRSF002741">
    <property type="entry name" value="MppA"/>
    <property type="match status" value="1"/>
</dbReference>
<dbReference type="PANTHER" id="PTHR30290">
    <property type="entry name" value="PERIPLASMIC BINDING COMPONENT OF ABC TRANSPORTER"/>
    <property type="match status" value="1"/>
</dbReference>
<accession>A0A316JA63</accession>
<keyword evidence="3" id="KW-0813">Transport</keyword>
<dbReference type="InterPro" id="IPR030678">
    <property type="entry name" value="Peptide/Ni-bd"/>
</dbReference>
<reference evidence="7 8" key="1">
    <citation type="submission" date="2018-05" db="EMBL/GenBank/DDBJ databases">
        <title>Comparative genomic sequence analysis between strain HN4 and CCM 8460T (Falsochrobactrum ovis) will provide more evidence to prove that HN4 is a new species of Falsochrobactrum.</title>
        <authorList>
            <person name="Lyu W."/>
            <person name="Sun L."/>
            <person name="Yao L."/>
        </authorList>
    </citation>
    <scope>NUCLEOTIDE SEQUENCE [LARGE SCALE GENOMIC DNA]</scope>
    <source>
        <strain evidence="7 8">HN4</strain>
    </source>
</reference>
<comment type="caution">
    <text evidence="7">The sequence shown here is derived from an EMBL/GenBank/DDBJ whole genome shotgun (WGS) entry which is preliminary data.</text>
</comment>
<dbReference type="RefSeq" id="WP_109705275.1">
    <property type="nucleotide sequence ID" value="NZ_QGDB01000002.1"/>
</dbReference>
<dbReference type="AlphaFoldDB" id="A0A316JA63"/>
<dbReference type="Gene3D" id="3.40.190.10">
    <property type="entry name" value="Periplasmic binding protein-like II"/>
    <property type="match status" value="1"/>
</dbReference>
<evidence type="ECO:0000313" key="7">
    <source>
        <dbReference type="EMBL" id="PWL18374.1"/>
    </source>
</evidence>
<organism evidence="7 8">
    <name type="scientific">Falsochrobactrum shanghaiense</name>
    <dbReference type="NCBI Taxonomy" id="2201899"/>
    <lineage>
        <taxon>Bacteria</taxon>
        <taxon>Pseudomonadati</taxon>
        <taxon>Pseudomonadota</taxon>
        <taxon>Alphaproteobacteria</taxon>
        <taxon>Hyphomicrobiales</taxon>
        <taxon>Brucellaceae</taxon>
        <taxon>Falsochrobactrum</taxon>
    </lineage>
</organism>
<evidence type="ECO:0000256" key="4">
    <source>
        <dbReference type="ARBA" id="ARBA00022729"/>
    </source>
</evidence>
<gene>
    <name evidence="7" type="ORF">DKP76_04540</name>
</gene>
<proteinExistence type="inferred from homology"/>
<dbReference type="NCBIfam" id="TIGR01409">
    <property type="entry name" value="TAT_signal_seq"/>
    <property type="match status" value="1"/>
</dbReference>
<dbReference type="GO" id="GO:0015833">
    <property type="term" value="P:peptide transport"/>
    <property type="evidence" value="ECO:0007669"/>
    <property type="project" value="TreeGrafter"/>
</dbReference>
<dbReference type="OrthoDB" id="9803988at2"/>
<name>A0A316JA63_9HYPH</name>
<keyword evidence="8" id="KW-1185">Reference proteome</keyword>